<gene>
    <name evidence="3" type="ORF">E4633_19865</name>
</gene>
<name>A0A4V3NZ18_9BACT</name>
<keyword evidence="4" id="KW-1185">Reference proteome</keyword>
<dbReference type="RefSeq" id="WP_135873013.1">
    <property type="nucleotide sequence ID" value="NZ_SRSC01000006.1"/>
</dbReference>
<feature type="domain" description="Glycosyltransferase 2-like" evidence="2">
    <location>
        <begin position="7"/>
        <end position="130"/>
    </location>
</feature>
<comment type="similarity">
    <text evidence="1">Belongs to the glycosyltransferase 2 family. WaaE/KdtX subfamily.</text>
</comment>
<evidence type="ECO:0000313" key="4">
    <source>
        <dbReference type="Proteomes" id="UP000306416"/>
    </source>
</evidence>
<evidence type="ECO:0000256" key="1">
    <source>
        <dbReference type="ARBA" id="ARBA00038494"/>
    </source>
</evidence>
<evidence type="ECO:0000313" key="3">
    <source>
        <dbReference type="EMBL" id="TGU70062.1"/>
    </source>
</evidence>
<dbReference type="GO" id="GO:0016740">
    <property type="term" value="F:transferase activity"/>
    <property type="evidence" value="ECO:0007669"/>
    <property type="project" value="UniProtKB-KW"/>
</dbReference>
<dbReference type="Gene3D" id="3.90.550.10">
    <property type="entry name" value="Spore Coat Polysaccharide Biosynthesis Protein SpsA, Chain A"/>
    <property type="match status" value="1"/>
</dbReference>
<accession>A0A4V3NZ18</accession>
<evidence type="ECO:0000259" key="2">
    <source>
        <dbReference type="Pfam" id="PF00535"/>
    </source>
</evidence>
<dbReference type="EMBL" id="SRSC01000006">
    <property type="protein sequence ID" value="TGU70062.1"/>
    <property type="molecule type" value="Genomic_DNA"/>
</dbReference>
<dbReference type="PANTHER" id="PTHR43630:SF2">
    <property type="entry name" value="GLYCOSYLTRANSFERASE"/>
    <property type="match status" value="1"/>
</dbReference>
<organism evidence="3 4">
    <name type="scientific">Geomonas terrae</name>
    <dbReference type="NCBI Taxonomy" id="2562681"/>
    <lineage>
        <taxon>Bacteria</taxon>
        <taxon>Pseudomonadati</taxon>
        <taxon>Thermodesulfobacteriota</taxon>
        <taxon>Desulfuromonadia</taxon>
        <taxon>Geobacterales</taxon>
        <taxon>Geobacteraceae</taxon>
        <taxon>Geomonas</taxon>
    </lineage>
</organism>
<dbReference type="SUPFAM" id="SSF53448">
    <property type="entry name" value="Nucleotide-diphospho-sugar transferases"/>
    <property type="match status" value="1"/>
</dbReference>
<protein>
    <submittedName>
        <fullName evidence="3">Glycosyltransferase family 2 protein</fullName>
    </submittedName>
</protein>
<keyword evidence="3" id="KW-0808">Transferase</keyword>
<comment type="caution">
    <text evidence="3">The sequence shown here is derived from an EMBL/GenBank/DDBJ whole genome shotgun (WGS) entry which is preliminary data.</text>
</comment>
<dbReference type="AlphaFoldDB" id="A0A4V3NZ18"/>
<dbReference type="InterPro" id="IPR001173">
    <property type="entry name" value="Glyco_trans_2-like"/>
</dbReference>
<sequence length="253" mass="29277">MKITATIITLNEEKFIGDCLKSLDFADEIVVVDSGSTDRTEEICRENPKVRFVHRAWPGFGKQKNAAAELAQNDWIFNIDADERVSPRLKESILKVAEGGAPCYRVARENYFGDRWIRRCGWYPDFNKRLYDRRECAFSEKEVHEALECRGRVGELDGNLVHKTYSGLSDYVIRMERYSTLAARELVKKGKRPGLAHLLFKPLFTFFKMYVLKLGFLEGGMGFVLSTIYAHYTFYKYGKAIELNRAEKELRRG</sequence>
<proteinExistence type="inferred from homology"/>
<dbReference type="InterPro" id="IPR029044">
    <property type="entry name" value="Nucleotide-diphossugar_trans"/>
</dbReference>
<dbReference type="CDD" id="cd02511">
    <property type="entry name" value="Beta4Glucosyltransferase"/>
    <property type="match status" value="1"/>
</dbReference>
<dbReference type="PANTHER" id="PTHR43630">
    <property type="entry name" value="POLY-BETA-1,6-N-ACETYL-D-GLUCOSAMINE SYNTHASE"/>
    <property type="match status" value="1"/>
</dbReference>
<dbReference type="Proteomes" id="UP000306416">
    <property type="component" value="Unassembled WGS sequence"/>
</dbReference>
<dbReference type="Pfam" id="PF00535">
    <property type="entry name" value="Glycos_transf_2"/>
    <property type="match status" value="1"/>
</dbReference>
<reference evidence="3 4" key="1">
    <citation type="submission" date="2019-04" db="EMBL/GenBank/DDBJ databases">
        <title>Geobacter oryzae sp. nov., ferric-reducing bacteria isolated from paddy soil.</title>
        <authorList>
            <person name="Xu Z."/>
            <person name="Masuda Y."/>
            <person name="Itoh H."/>
            <person name="Senoo K."/>
        </authorList>
    </citation>
    <scope>NUCLEOTIDE SEQUENCE [LARGE SCALE GENOMIC DNA]</scope>
    <source>
        <strain evidence="3 4">Red111</strain>
    </source>
</reference>